<keyword evidence="2" id="KW-0812">Transmembrane</keyword>
<protein>
    <submittedName>
        <fullName evidence="3">Uncharacterized protein</fullName>
    </submittedName>
</protein>
<reference evidence="3" key="1">
    <citation type="submission" date="2019-12" db="EMBL/GenBank/DDBJ databases">
        <title>Genome sequencing and annotation of Brassica cretica.</title>
        <authorList>
            <person name="Studholme D.J."/>
            <person name="Sarris P.F."/>
        </authorList>
    </citation>
    <scope>NUCLEOTIDE SEQUENCE</scope>
    <source>
        <strain evidence="3">PFS-102/07</strain>
        <tissue evidence="3">Leaf</tissue>
    </source>
</reference>
<gene>
    <name evidence="3" type="ORF">F2Q70_00031913</name>
</gene>
<evidence type="ECO:0000256" key="1">
    <source>
        <dbReference type="SAM" id="MobiDB-lite"/>
    </source>
</evidence>
<feature type="transmembrane region" description="Helical" evidence="2">
    <location>
        <begin position="206"/>
        <end position="228"/>
    </location>
</feature>
<proteinExistence type="predicted"/>
<accession>A0A8S9FLK0</accession>
<comment type="caution">
    <text evidence="3">The sequence shown here is derived from an EMBL/GenBank/DDBJ whole genome shotgun (WGS) entry which is preliminary data.</text>
</comment>
<sequence>MRSHFVAVPMSILQPVYSAVTSRSSRLKTLTNLHLRRVTSPVLPPPDPPNLPSSLNGSPRRSLTSISNPPSSNSAQIPSFPRSSSIISIPTGSCRAVHCCCSCECSVSALTCLASHSCCSGHVMVEAQVVPLEPPDPSPPDVSMLLQMQPLARALTFSAVCTFSDTSISSLPWPLLHFEANSVTLLSSLVLDFGFLCGLLTVDCSFFFGFLLVLSSAIISATCVLKDLRQVHMIWEYLLADLVKRVSDIYVALVRSLTAVCSTLMISIPAVGVVFCFFSPWWQVDEKPIVIFSPMNMIVASSDVPFVSYLEQSHFPIFPLIWSEVDEQASLVLQGSSSHRMLFSASGAVCVVLWVTLDAIFREAYEAVLIRFLMVFLVICIAILSFMLCLFFCLARSSFYVSSFDGV</sequence>
<dbReference type="EMBL" id="QGKY02002305">
    <property type="protein sequence ID" value="KAF2533984.1"/>
    <property type="molecule type" value="Genomic_DNA"/>
</dbReference>
<keyword evidence="2" id="KW-0472">Membrane</keyword>
<feature type="transmembrane region" description="Helical" evidence="2">
    <location>
        <begin position="373"/>
        <end position="399"/>
    </location>
</feature>
<name>A0A8S9FLK0_BRACR</name>
<evidence type="ECO:0000313" key="3">
    <source>
        <dbReference type="EMBL" id="KAF2533984.1"/>
    </source>
</evidence>
<evidence type="ECO:0000256" key="2">
    <source>
        <dbReference type="SAM" id="Phobius"/>
    </source>
</evidence>
<feature type="region of interest" description="Disordered" evidence="1">
    <location>
        <begin position="38"/>
        <end position="79"/>
    </location>
</feature>
<feature type="compositionally biased region" description="Polar residues" evidence="1">
    <location>
        <begin position="61"/>
        <end position="76"/>
    </location>
</feature>
<feature type="compositionally biased region" description="Pro residues" evidence="1">
    <location>
        <begin position="42"/>
        <end position="51"/>
    </location>
</feature>
<feature type="transmembrane region" description="Helical" evidence="2">
    <location>
        <begin position="249"/>
        <end position="282"/>
    </location>
</feature>
<dbReference type="AlphaFoldDB" id="A0A8S9FLK0"/>
<keyword evidence="2" id="KW-1133">Transmembrane helix</keyword>
<feature type="transmembrane region" description="Helical" evidence="2">
    <location>
        <begin position="341"/>
        <end position="361"/>
    </location>
</feature>
<organism evidence="3">
    <name type="scientific">Brassica cretica</name>
    <name type="common">Mustard</name>
    <dbReference type="NCBI Taxonomy" id="69181"/>
    <lineage>
        <taxon>Eukaryota</taxon>
        <taxon>Viridiplantae</taxon>
        <taxon>Streptophyta</taxon>
        <taxon>Embryophyta</taxon>
        <taxon>Tracheophyta</taxon>
        <taxon>Spermatophyta</taxon>
        <taxon>Magnoliopsida</taxon>
        <taxon>eudicotyledons</taxon>
        <taxon>Gunneridae</taxon>
        <taxon>Pentapetalae</taxon>
        <taxon>rosids</taxon>
        <taxon>malvids</taxon>
        <taxon>Brassicales</taxon>
        <taxon>Brassicaceae</taxon>
        <taxon>Brassiceae</taxon>
        <taxon>Brassica</taxon>
    </lineage>
</organism>